<reference evidence="2" key="2">
    <citation type="submission" date="2021-04" db="EMBL/GenBank/DDBJ databases">
        <authorList>
            <person name="Gilroy R."/>
        </authorList>
    </citation>
    <scope>NUCLEOTIDE SEQUENCE</scope>
    <source>
        <strain evidence="2">CHK185-5351</strain>
    </source>
</reference>
<comment type="caution">
    <text evidence="2">The sequence shown here is derived from an EMBL/GenBank/DDBJ whole genome shotgun (WGS) entry which is preliminary data.</text>
</comment>
<dbReference type="Pfam" id="PF13472">
    <property type="entry name" value="Lipase_GDSL_2"/>
    <property type="match status" value="1"/>
</dbReference>
<dbReference type="EMBL" id="DWWU01000024">
    <property type="protein sequence ID" value="HJC15374.1"/>
    <property type="molecule type" value="Genomic_DNA"/>
</dbReference>
<evidence type="ECO:0000313" key="2">
    <source>
        <dbReference type="EMBL" id="HJC15374.1"/>
    </source>
</evidence>
<dbReference type="InterPro" id="IPR036514">
    <property type="entry name" value="SGNH_hydro_sf"/>
</dbReference>
<evidence type="ECO:0000259" key="1">
    <source>
        <dbReference type="Pfam" id="PF13472"/>
    </source>
</evidence>
<protein>
    <recommendedName>
        <fullName evidence="1">SGNH hydrolase-type esterase domain-containing protein</fullName>
    </recommendedName>
</protein>
<organism evidence="2 3">
    <name type="scientific">Candidatus Fusicatenibacter intestinigallinarum</name>
    <dbReference type="NCBI Taxonomy" id="2838598"/>
    <lineage>
        <taxon>Bacteria</taxon>
        <taxon>Bacillati</taxon>
        <taxon>Bacillota</taxon>
        <taxon>Clostridia</taxon>
        <taxon>Lachnospirales</taxon>
        <taxon>Lachnospiraceae</taxon>
        <taxon>Fusicatenibacter</taxon>
    </lineage>
</organism>
<reference evidence="2" key="1">
    <citation type="journal article" date="2021" name="PeerJ">
        <title>Extensive microbial diversity within the chicken gut microbiome revealed by metagenomics and culture.</title>
        <authorList>
            <person name="Gilroy R."/>
            <person name="Ravi A."/>
            <person name="Getino M."/>
            <person name="Pursley I."/>
            <person name="Horton D.L."/>
            <person name="Alikhan N.F."/>
            <person name="Baker D."/>
            <person name="Gharbi K."/>
            <person name="Hall N."/>
            <person name="Watson M."/>
            <person name="Adriaenssens E.M."/>
            <person name="Foster-Nyarko E."/>
            <person name="Jarju S."/>
            <person name="Secka A."/>
            <person name="Antonio M."/>
            <person name="Oren A."/>
            <person name="Chaudhuri R.R."/>
            <person name="La Ragione R."/>
            <person name="Hildebrand F."/>
            <person name="Pallen M.J."/>
        </authorList>
    </citation>
    <scope>NUCLEOTIDE SEQUENCE</scope>
    <source>
        <strain evidence="2">CHK185-5351</strain>
    </source>
</reference>
<name>A0A9D2SN55_9FIRM</name>
<proteinExistence type="predicted"/>
<dbReference type="InterPro" id="IPR013830">
    <property type="entry name" value="SGNH_hydro"/>
</dbReference>
<dbReference type="AlphaFoldDB" id="A0A9D2SN55"/>
<dbReference type="Proteomes" id="UP000823849">
    <property type="component" value="Unassembled WGS sequence"/>
</dbReference>
<evidence type="ECO:0000313" key="3">
    <source>
        <dbReference type="Proteomes" id="UP000823849"/>
    </source>
</evidence>
<dbReference type="SUPFAM" id="SSF52266">
    <property type="entry name" value="SGNH hydrolase"/>
    <property type="match status" value="1"/>
</dbReference>
<accession>A0A9D2SN55</accession>
<gene>
    <name evidence="2" type="ORF">H9705_06040</name>
</gene>
<dbReference type="Gene3D" id="3.40.50.1110">
    <property type="entry name" value="SGNH hydrolase"/>
    <property type="match status" value="1"/>
</dbReference>
<sequence>MKKKSILCYGDSNTFGYRPTDSRRYPWGVRWTSLLAERLGEEFQVIEAGLNSRTTVIDDDIEKDRNGWKTIDLVLEMNWPLDLVIVMLGTNDMKARYRAEAAEIAEGARTLVKEIRRLHREVHPDWMPRILLVSPLLIGEKLRDGLSGFSESFGGERAYRISRELAPLYRKVAEEEQCWFLDAACAASVGCVDALHLEEEGHRALAAAMEQKVREIFRSVQ</sequence>
<feature type="domain" description="SGNH hydrolase-type esterase" evidence="1">
    <location>
        <begin position="8"/>
        <end position="204"/>
    </location>
</feature>